<protein>
    <submittedName>
        <fullName evidence="1">Uncharacterized protein</fullName>
    </submittedName>
</protein>
<sequence>MSDPGVGPGVMCAVFEHALTDMCEDAKLCRRRDGHAGYFNLNTTSVVCTPHHQADNEAFGFLAAAHLFLTGHGPHPLSPAIIIFCIAGYDGLFDLELIGQVLPDSMGLLKKWALTVPATTEIFIGSDITTLGIDHLDASPSEILEAVSNDRWRSLTEAFYSAILFGDMGAATSSAMTNFKQGFNIRVSDTQSLCDTLCDCYKTILPGCYGRMIRGPTCVISKIAFRSASSNIDRRYSSTSTPEDSLAISRQLQAIQPTNFMAESERNKDKDDPTLRSCLFMRFCTGSQLMPHRKYWEIKLSFVSDLLDTKAHFILQNASSDWKPEPLPLFAHTCTGDIEVALNSTLIKYITEALPPNDDGRLVTWFDVWIHSNLM</sequence>
<dbReference type="OrthoDB" id="2654880at2759"/>
<name>A0A9P7F2J4_9AGAM</name>
<dbReference type="AlphaFoldDB" id="A0A9P7F2J4"/>
<reference evidence="1" key="1">
    <citation type="journal article" date="2020" name="New Phytol.">
        <title>Comparative genomics reveals dynamic genome evolution in host specialist ectomycorrhizal fungi.</title>
        <authorList>
            <person name="Lofgren L.A."/>
            <person name="Nguyen N.H."/>
            <person name="Vilgalys R."/>
            <person name="Ruytinx J."/>
            <person name="Liao H.L."/>
            <person name="Branco S."/>
            <person name="Kuo A."/>
            <person name="LaButti K."/>
            <person name="Lipzen A."/>
            <person name="Andreopoulos W."/>
            <person name="Pangilinan J."/>
            <person name="Riley R."/>
            <person name="Hundley H."/>
            <person name="Na H."/>
            <person name="Barry K."/>
            <person name="Grigoriev I.V."/>
            <person name="Stajich J.E."/>
            <person name="Kennedy P.G."/>
        </authorList>
    </citation>
    <scope>NUCLEOTIDE SEQUENCE</scope>
    <source>
        <strain evidence="1">FC423</strain>
    </source>
</reference>
<dbReference type="RefSeq" id="XP_041290642.1">
    <property type="nucleotide sequence ID" value="XM_041441788.1"/>
</dbReference>
<dbReference type="GeneID" id="64704047"/>
<dbReference type="EMBL" id="JABBWM010000043">
    <property type="protein sequence ID" value="KAG2103745.1"/>
    <property type="molecule type" value="Genomic_DNA"/>
</dbReference>
<keyword evidence="2" id="KW-1185">Reference proteome</keyword>
<evidence type="ECO:0000313" key="2">
    <source>
        <dbReference type="Proteomes" id="UP000823399"/>
    </source>
</evidence>
<comment type="caution">
    <text evidence="1">The sequence shown here is derived from an EMBL/GenBank/DDBJ whole genome shotgun (WGS) entry which is preliminary data.</text>
</comment>
<dbReference type="Proteomes" id="UP000823399">
    <property type="component" value="Unassembled WGS sequence"/>
</dbReference>
<organism evidence="1 2">
    <name type="scientific">Suillus discolor</name>
    <dbReference type="NCBI Taxonomy" id="1912936"/>
    <lineage>
        <taxon>Eukaryota</taxon>
        <taxon>Fungi</taxon>
        <taxon>Dikarya</taxon>
        <taxon>Basidiomycota</taxon>
        <taxon>Agaricomycotina</taxon>
        <taxon>Agaricomycetes</taxon>
        <taxon>Agaricomycetidae</taxon>
        <taxon>Boletales</taxon>
        <taxon>Suillineae</taxon>
        <taxon>Suillaceae</taxon>
        <taxon>Suillus</taxon>
    </lineage>
</organism>
<evidence type="ECO:0000313" key="1">
    <source>
        <dbReference type="EMBL" id="KAG2103745.1"/>
    </source>
</evidence>
<proteinExistence type="predicted"/>
<gene>
    <name evidence="1" type="ORF">F5147DRAFT_775871</name>
</gene>
<accession>A0A9P7F2J4</accession>